<keyword evidence="4" id="KW-1185">Reference proteome</keyword>
<feature type="compositionally biased region" description="Acidic residues" evidence="1">
    <location>
        <begin position="67"/>
        <end position="84"/>
    </location>
</feature>
<feature type="region of interest" description="Disordered" evidence="1">
    <location>
        <begin position="149"/>
        <end position="169"/>
    </location>
</feature>
<sequence length="169" mass="19418">MKIISVVLVLMAFGTVCSSYAIKCMDVWDEESIAEMIEDDRQYEESLRAGHNHHDEDEDGQHHVHDEDEDEEDDDDDEEDDEGHTDEHEHDQHSESSVPHAAEKHRHQRDVPAVEQPATGQLLDEEPSDLETAETHLFRPVFRYKSQYTERRRVRTPNGGGANFAPSQS</sequence>
<dbReference type="EnsemblMetazoa" id="ACHR005487-RA">
    <property type="protein sequence ID" value="ACHR005487-PA"/>
    <property type="gene ID" value="ACHR005487"/>
</dbReference>
<feature type="compositionally biased region" description="Basic and acidic residues" evidence="1">
    <location>
        <begin position="85"/>
        <end position="94"/>
    </location>
</feature>
<feature type="chain" id="PRO_5008124994" description="Secreted protein" evidence="2">
    <location>
        <begin position="20"/>
        <end position="169"/>
    </location>
</feature>
<evidence type="ECO:0000256" key="2">
    <source>
        <dbReference type="SAM" id="SignalP"/>
    </source>
</evidence>
<feature type="region of interest" description="Disordered" evidence="1">
    <location>
        <begin position="39"/>
        <end position="135"/>
    </location>
</feature>
<proteinExistence type="predicted"/>
<reference evidence="3" key="2">
    <citation type="submission" date="2020-05" db="UniProtKB">
        <authorList>
            <consortium name="EnsemblMetazoa"/>
        </authorList>
    </citation>
    <scope>IDENTIFICATION</scope>
    <source>
        <strain evidence="3">ACHKN1017</strain>
    </source>
</reference>
<organism evidence="3 4">
    <name type="scientific">Anopheles christyi</name>
    <dbReference type="NCBI Taxonomy" id="43041"/>
    <lineage>
        <taxon>Eukaryota</taxon>
        <taxon>Metazoa</taxon>
        <taxon>Ecdysozoa</taxon>
        <taxon>Arthropoda</taxon>
        <taxon>Hexapoda</taxon>
        <taxon>Insecta</taxon>
        <taxon>Pterygota</taxon>
        <taxon>Neoptera</taxon>
        <taxon>Endopterygota</taxon>
        <taxon>Diptera</taxon>
        <taxon>Nematocera</taxon>
        <taxon>Culicoidea</taxon>
        <taxon>Culicidae</taxon>
        <taxon>Anophelinae</taxon>
        <taxon>Anopheles</taxon>
    </lineage>
</organism>
<accession>A0A182K402</accession>
<keyword evidence="2" id="KW-0732">Signal</keyword>
<evidence type="ECO:0000313" key="4">
    <source>
        <dbReference type="Proteomes" id="UP000075881"/>
    </source>
</evidence>
<reference evidence="4" key="1">
    <citation type="submission" date="2013-03" db="EMBL/GenBank/DDBJ databases">
        <title>The Genome Sequence of Anopheles christyi ACHKN1017.</title>
        <authorList>
            <consortium name="The Broad Institute Genomics Platform"/>
            <person name="Neafsey D.E."/>
            <person name="Besansky N."/>
            <person name="Walker B."/>
            <person name="Young S.K."/>
            <person name="Zeng Q."/>
            <person name="Gargeya S."/>
            <person name="Fitzgerald M."/>
            <person name="Haas B."/>
            <person name="Abouelleil A."/>
            <person name="Allen A.W."/>
            <person name="Alvarado L."/>
            <person name="Arachchi H.M."/>
            <person name="Berlin A.M."/>
            <person name="Chapman S.B."/>
            <person name="Gainer-Dewar J."/>
            <person name="Goldberg J."/>
            <person name="Griggs A."/>
            <person name="Gujja S."/>
            <person name="Hansen M."/>
            <person name="Howarth C."/>
            <person name="Imamovic A."/>
            <person name="Ireland A."/>
            <person name="Larimer J."/>
            <person name="McCowan C."/>
            <person name="Murphy C."/>
            <person name="Pearson M."/>
            <person name="Poon T.W."/>
            <person name="Priest M."/>
            <person name="Roberts A."/>
            <person name="Saif S."/>
            <person name="Shea T."/>
            <person name="Sisk P."/>
            <person name="Sykes S."/>
            <person name="Wortman J."/>
            <person name="Nusbaum C."/>
            <person name="Birren B."/>
        </authorList>
    </citation>
    <scope>NUCLEOTIDE SEQUENCE [LARGE SCALE GENOMIC DNA]</scope>
    <source>
        <strain evidence="4">ACHKN1017</strain>
    </source>
</reference>
<evidence type="ECO:0008006" key="5">
    <source>
        <dbReference type="Google" id="ProtNLM"/>
    </source>
</evidence>
<feature type="signal peptide" evidence="2">
    <location>
        <begin position="1"/>
        <end position="19"/>
    </location>
</feature>
<dbReference type="STRING" id="43041.A0A182K402"/>
<evidence type="ECO:0000256" key="1">
    <source>
        <dbReference type="SAM" id="MobiDB-lite"/>
    </source>
</evidence>
<dbReference type="AlphaFoldDB" id="A0A182K402"/>
<feature type="compositionally biased region" description="Acidic residues" evidence="1">
    <location>
        <begin position="123"/>
        <end position="132"/>
    </location>
</feature>
<dbReference type="Proteomes" id="UP000075881">
    <property type="component" value="Unassembled WGS sequence"/>
</dbReference>
<protein>
    <recommendedName>
        <fullName evidence="5">Secreted protein</fullName>
    </recommendedName>
</protein>
<dbReference type="VEuPathDB" id="VectorBase:ACHR005487"/>
<name>A0A182K402_9DIPT</name>
<feature type="compositionally biased region" description="Basic and acidic residues" evidence="1">
    <location>
        <begin position="39"/>
        <end position="66"/>
    </location>
</feature>
<evidence type="ECO:0000313" key="3">
    <source>
        <dbReference type="EnsemblMetazoa" id="ACHR005487-PA"/>
    </source>
</evidence>